<dbReference type="EMBL" id="QJKB01000002">
    <property type="protein sequence ID" value="PXX45514.1"/>
    <property type="molecule type" value="Genomic_DNA"/>
</dbReference>
<dbReference type="InterPro" id="IPR025368">
    <property type="entry name" value="DUF4272"/>
</dbReference>
<proteinExistence type="predicted"/>
<dbReference type="RefSeq" id="WP_110254930.1">
    <property type="nucleotide sequence ID" value="NZ_QJKB01000002.1"/>
</dbReference>
<name>A0A318JEI8_9BURK</name>
<protein>
    <submittedName>
        <fullName evidence="1">Uncharacterized protein DUF4272</fullName>
    </submittedName>
</protein>
<keyword evidence="2" id="KW-1185">Reference proteome</keyword>
<gene>
    <name evidence="1" type="ORF">DFR42_102742</name>
</gene>
<dbReference type="AlphaFoldDB" id="A0A318JEI8"/>
<evidence type="ECO:0000313" key="1">
    <source>
        <dbReference type="EMBL" id="PXX45514.1"/>
    </source>
</evidence>
<organism evidence="1 2">
    <name type="scientific">Undibacterium pigrum</name>
    <dbReference type="NCBI Taxonomy" id="401470"/>
    <lineage>
        <taxon>Bacteria</taxon>
        <taxon>Pseudomonadati</taxon>
        <taxon>Pseudomonadota</taxon>
        <taxon>Betaproteobacteria</taxon>
        <taxon>Burkholderiales</taxon>
        <taxon>Oxalobacteraceae</taxon>
        <taxon>Undibacterium</taxon>
    </lineage>
</organism>
<evidence type="ECO:0000313" key="2">
    <source>
        <dbReference type="Proteomes" id="UP000247792"/>
    </source>
</evidence>
<dbReference type="Proteomes" id="UP000247792">
    <property type="component" value="Unassembled WGS sequence"/>
</dbReference>
<sequence length="215" mass="24702">MSPEQRKEASELELHKRGIRINVQLHVIESDEEVELRTPVELMQRMLVLWVVTAVAAGGDVAHYRSYLETHGLKACLSAQEQAFLFADDITEELRTQFLQRQEALYFLAWAAGLTDKLAVPTQAANLKQILKLFPHAMEAPERLQAALKPRRKGQVLDWSDLLYRLHWAVRHAHITGRDAPGNLNADAVREWHQAANWLCQYEEENDWDKVSTET</sequence>
<dbReference type="Pfam" id="PF14094">
    <property type="entry name" value="DUF4272"/>
    <property type="match status" value="1"/>
</dbReference>
<comment type="caution">
    <text evidence="1">The sequence shown here is derived from an EMBL/GenBank/DDBJ whole genome shotgun (WGS) entry which is preliminary data.</text>
</comment>
<dbReference type="OrthoDB" id="4399984at2"/>
<accession>A0A318JEI8</accession>
<reference evidence="1 2" key="1">
    <citation type="submission" date="2018-05" db="EMBL/GenBank/DDBJ databases">
        <title>Genomic Encyclopedia of Type Strains, Phase IV (KMG-IV): sequencing the most valuable type-strain genomes for metagenomic binning, comparative biology and taxonomic classification.</title>
        <authorList>
            <person name="Goeker M."/>
        </authorList>
    </citation>
    <scope>NUCLEOTIDE SEQUENCE [LARGE SCALE GENOMIC DNA]</scope>
    <source>
        <strain evidence="1 2">DSM 19792</strain>
    </source>
</reference>